<dbReference type="EMBL" id="JBBKAM010000002">
    <property type="protein sequence ID" value="MEJ8640540.1"/>
    <property type="molecule type" value="Genomic_DNA"/>
</dbReference>
<comment type="caution">
    <text evidence="7">The sequence shown here is derived from an EMBL/GenBank/DDBJ whole genome shotgun (WGS) entry which is preliminary data.</text>
</comment>
<keyword evidence="8" id="KW-1185">Reference proteome</keyword>
<dbReference type="Proteomes" id="UP001382904">
    <property type="component" value="Unassembled WGS sequence"/>
</dbReference>
<evidence type="ECO:0000256" key="2">
    <source>
        <dbReference type="ARBA" id="ARBA00022525"/>
    </source>
</evidence>
<comment type="subcellular location">
    <subcellularLocation>
        <location evidence="1">Secreted</location>
    </subcellularLocation>
</comment>
<dbReference type="NCBIfam" id="NF033679">
    <property type="entry name" value="DNRLRE_dom"/>
    <property type="match status" value="1"/>
</dbReference>
<feature type="signal peptide" evidence="5">
    <location>
        <begin position="1"/>
        <end position="29"/>
    </location>
</feature>
<dbReference type="Gene3D" id="2.60.40.10">
    <property type="entry name" value="Immunoglobulins"/>
    <property type="match status" value="1"/>
</dbReference>
<protein>
    <submittedName>
        <fullName evidence="7">DNRLRE domain-containing protein</fullName>
    </submittedName>
</protein>
<feature type="chain" id="PRO_5046906643" evidence="5">
    <location>
        <begin position="30"/>
        <end position="424"/>
    </location>
</feature>
<keyword evidence="3 5" id="KW-0732">Signal</keyword>
<dbReference type="InterPro" id="IPR013783">
    <property type="entry name" value="Ig-like_fold"/>
</dbReference>
<evidence type="ECO:0000313" key="8">
    <source>
        <dbReference type="Proteomes" id="UP001382904"/>
    </source>
</evidence>
<reference evidence="7 8" key="1">
    <citation type="submission" date="2024-03" db="EMBL/GenBank/DDBJ databases">
        <title>Novel Streptomyces species of biotechnological and ecological value are a feature of Machair soil.</title>
        <authorList>
            <person name="Prole J.R."/>
            <person name="Goodfellow M."/>
            <person name="Allenby N."/>
            <person name="Ward A.C."/>
        </authorList>
    </citation>
    <scope>NUCLEOTIDE SEQUENCE [LARGE SCALE GENOMIC DNA]</scope>
    <source>
        <strain evidence="7 8">MS1.HAVA.3</strain>
    </source>
</reference>
<evidence type="ECO:0000256" key="5">
    <source>
        <dbReference type="SAM" id="SignalP"/>
    </source>
</evidence>
<feature type="domain" description="Carbohydrate-binding module family 96" evidence="6">
    <location>
        <begin position="51"/>
        <end position="186"/>
    </location>
</feature>
<feature type="region of interest" description="Disordered" evidence="4">
    <location>
        <begin position="54"/>
        <end position="74"/>
    </location>
</feature>
<evidence type="ECO:0000313" key="7">
    <source>
        <dbReference type="EMBL" id="MEJ8640540.1"/>
    </source>
</evidence>
<evidence type="ECO:0000256" key="4">
    <source>
        <dbReference type="SAM" id="MobiDB-lite"/>
    </source>
</evidence>
<proteinExistence type="predicted"/>
<gene>
    <name evidence="7" type="ORF">WKI68_02045</name>
</gene>
<dbReference type="Pfam" id="PF24517">
    <property type="entry name" value="CBM96"/>
    <property type="match status" value="1"/>
</dbReference>
<evidence type="ECO:0000256" key="1">
    <source>
        <dbReference type="ARBA" id="ARBA00004613"/>
    </source>
</evidence>
<organism evidence="7 8">
    <name type="scientific">Streptomyces caledonius</name>
    <dbReference type="NCBI Taxonomy" id="3134107"/>
    <lineage>
        <taxon>Bacteria</taxon>
        <taxon>Bacillati</taxon>
        <taxon>Actinomycetota</taxon>
        <taxon>Actinomycetes</taxon>
        <taxon>Kitasatosporales</taxon>
        <taxon>Streptomycetaceae</taxon>
        <taxon>Streptomyces</taxon>
    </lineage>
</organism>
<keyword evidence="2" id="KW-0964">Secreted</keyword>
<sequence length="424" mass="43046">MSVRNAASLVMAGALAASAVVALAPVAAASEPTASVTNAGETFGGAQAWAQVSKKHPTRTAWKTSDALRTGNEGGSEGLSRSFIRLDTSAVKGAPVTQATLRIRNTGAGSCTATPVELWSVGPISANTTWNKQPTKSVKLATVKAAKGRPGCAAGNIEFDATALVKEAAAKNQADVTIGLYAADEADTTAWKRFDVKSAVLETKTEAVPTVSGLGTSPATACTGGFIGNTTVNLFATVGGVEAGGLTAQFQVFRQGQGAPALTQSIAAITGRAATWAVPDADLPTGDYTWNVRGVNATGQASAWSATCAFSVDRTRPSMPVISSVEYPDATNGAPAQTGTARTPGTFTFAAGGADGDVAEIVYWTDWDSRPVSVTPGSGVTLVPPTAGPHSVRAQSKDKAGNLSDTATYHLFANGSSAPDARPI</sequence>
<dbReference type="InterPro" id="IPR055372">
    <property type="entry name" value="CBM96"/>
</dbReference>
<name>A0ABU8TY59_9ACTN</name>
<evidence type="ECO:0000259" key="6">
    <source>
        <dbReference type="Pfam" id="PF24517"/>
    </source>
</evidence>
<accession>A0ABU8TY59</accession>
<evidence type="ECO:0000256" key="3">
    <source>
        <dbReference type="ARBA" id="ARBA00022729"/>
    </source>
</evidence>